<dbReference type="Pfam" id="PF13489">
    <property type="entry name" value="Methyltransf_23"/>
    <property type="match status" value="1"/>
</dbReference>
<dbReference type="EMBL" id="CABFNO020001546">
    <property type="protein sequence ID" value="CAG9997481.1"/>
    <property type="molecule type" value="Genomic_DNA"/>
</dbReference>
<dbReference type="SUPFAM" id="SSF53335">
    <property type="entry name" value="S-adenosyl-L-methionine-dependent methyltransferases"/>
    <property type="match status" value="1"/>
</dbReference>
<comment type="caution">
    <text evidence="2">The sequence shown here is derived from an EMBL/GenBank/DDBJ whole genome shotgun (WGS) entry which is preliminary data.</text>
</comment>
<gene>
    <name evidence="2" type="ORF">CBYS24578_00003127</name>
</gene>
<proteinExistence type="inferred from homology"/>
<evidence type="ECO:0000313" key="2">
    <source>
        <dbReference type="EMBL" id="CAG9997481.1"/>
    </source>
</evidence>
<comment type="similarity">
    <text evidence="1">Belongs to the methyltransferase superfamily. LaeA methyltransferase family.</text>
</comment>
<sequence length="341" mass="38644">MEPDFSDGTVPLDDTFAEVVEFHGRMYQKYALTNETYFSPVDERETTRLEQMHRIFNQVFDNRLIFPPVASPRNVLDLGCGGGDWASAVAEEFPRASVLGIDASPHMLPEDPPDNLDLQVDDLNGRFTFQSDRYDVVHSQMVAGGINANRWESYIRDIFRVLKPDGWCQMVEIYFNAQSDNGRLTRDHALSKWSRSYLQGVQPYKNPRAPLQIANWMRNAGFTEVESKLLVLPMCGWSSSPRDRAIGQAMAGTIRNLLQTIGLYPMVHLKGMPIEEFEILVEDASAEANDPSFKVGIPDIQPLSRHIRVHRKEAEKPSEVMIEVADTVLWVAQPLLDMTTT</sequence>
<dbReference type="InterPro" id="IPR029063">
    <property type="entry name" value="SAM-dependent_MTases_sf"/>
</dbReference>
<evidence type="ECO:0000313" key="3">
    <source>
        <dbReference type="Proteomes" id="UP000754883"/>
    </source>
</evidence>
<organism evidence="2 3">
    <name type="scientific">Clonostachys byssicola</name>
    <dbReference type="NCBI Taxonomy" id="160290"/>
    <lineage>
        <taxon>Eukaryota</taxon>
        <taxon>Fungi</taxon>
        <taxon>Dikarya</taxon>
        <taxon>Ascomycota</taxon>
        <taxon>Pezizomycotina</taxon>
        <taxon>Sordariomycetes</taxon>
        <taxon>Hypocreomycetidae</taxon>
        <taxon>Hypocreales</taxon>
        <taxon>Bionectriaceae</taxon>
        <taxon>Clonostachys</taxon>
    </lineage>
</organism>
<dbReference type="GO" id="GO:0008168">
    <property type="term" value="F:methyltransferase activity"/>
    <property type="evidence" value="ECO:0007669"/>
    <property type="project" value="TreeGrafter"/>
</dbReference>
<evidence type="ECO:0008006" key="4">
    <source>
        <dbReference type="Google" id="ProtNLM"/>
    </source>
</evidence>
<dbReference type="PANTHER" id="PTHR43591:SF24">
    <property type="entry name" value="2-METHOXY-6-POLYPRENYL-1,4-BENZOQUINOL METHYLASE, MITOCHONDRIAL"/>
    <property type="match status" value="1"/>
</dbReference>
<dbReference type="Proteomes" id="UP000754883">
    <property type="component" value="Unassembled WGS sequence"/>
</dbReference>
<protein>
    <recommendedName>
        <fullName evidence="4">Methyltransferase domain-containing protein</fullName>
    </recommendedName>
</protein>
<dbReference type="PANTHER" id="PTHR43591">
    <property type="entry name" value="METHYLTRANSFERASE"/>
    <property type="match status" value="1"/>
</dbReference>
<dbReference type="CDD" id="cd02440">
    <property type="entry name" value="AdoMet_MTases"/>
    <property type="match status" value="1"/>
</dbReference>
<accession>A0A9N9UUZ7</accession>
<dbReference type="OrthoDB" id="506498at2759"/>
<dbReference type="AlphaFoldDB" id="A0A9N9UUZ7"/>
<reference evidence="2" key="1">
    <citation type="submission" date="2021-10" db="EMBL/GenBank/DDBJ databases">
        <authorList>
            <person name="Piombo E."/>
        </authorList>
    </citation>
    <scope>NUCLEOTIDE SEQUENCE</scope>
</reference>
<evidence type="ECO:0000256" key="1">
    <source>
        <dbReference type="ARBA" id="ARBA00038158"/>
    </source>
</evidence>
<name>A0A9N9UUZ7_9HYPO</name>
<keyword evidence="3" id="KW-1185">Reference proteome</keyword>
<dbReference type="Gene3D" id="3.40.50.150">
    <property type="entry name" value="Vaccinia Virus protein VP39"/>
    <property type="match status" value="1"/>
</dbReference>